<reference evidence="1 2" key="1">
    <citation type="journal article" date="2021" name="ISME Commun">
        <title>Automated analysis of genomic sequences facilitates high-throughput and comprehensive description of bacteria.</title>
        <authorList>
            <person name="Hitch T.C.A."/>
        </authorList>
    </citation>
    <scope>NUCLEOTIDE SEQUENCE [LARGE SCALE GENOMIC DNA]</scope>
    <source>
        <strain evidence="1 2">Sanger_31</strain>
    </source>
</reference>
<proteinExistence type="predicted"/>
<dbReference type="AlphaFoldDB" id="A0AAE3LIC3"/>
<dbReference type="Proteomes" id="UP001208131">
    <property type="component" value="Unassembled WGS sequence"/>
</dbReference>
<comment type="caution">
    <text evidence="1">The sequence shown here is derived from an EMBL/GenBank/DDBJ whole genome shotgun (WGS) entry which is preliminary data.</text>
</comment>
<protein>
    <submittedName>
        <fullName evidence="1">Uncharacterized protein</fullName>
    </submittedName>
</protein>
<organism evidence="1 2">
    <name type="scientific">Hominimerdicola aceti</name>
    <dbReference type="NCBI Taxonomy" id="2981726"/>
    <lineage>
        <taxon>Bacteria</taxon>
        <taxon>Bacillati</taxon>
        <taxon>Bacillota</taxon>
        <taxon>Clostridia</taxon>
        <taxon>Eubacteriales</taxon>
        <taxon>Oscillospiraceae</taxon>
        <taxon>Hominimerdicola</taxon>
    </lineage>
</organism>
<sequence length="228" mass="26509">MTKAEKAKNLRYKKAIVSQLNFEEITSQLYDISSVCEEYQYYFSGDDDTLLNALDGDEEQEQEFKMMFSDLSYECDSLRDIVNDTYVSEHFDDFFVGIMLNGNSPFKCYGYDSFEEDYFALSSYDTKCASNESAKRLKRLTKDELLSVCGQCFGLAVSYLNVQYKYDYLKAAFDILKDQNTSYLQIVKDIEAAYDKADAKGWHEYSTEVRAFDKLVGSFDEYSKIWLE</sequence>
<dbReference type="EMBL" id="JAOQJZ010000014">
    <property type="protein sequence ID" value="MCU6706678.1"/>
    <property type="molecule type" value="Genomic_DNA"/>
</dbReference>
<keyword evidence="2" id="KW-1185">Reference proteome</keyword>
<accession>A0AAE3LIC3</accession>
<evidence type="ECO:0000313" key="2">
    <source>
        <dbReference type="Proteomes" id="UP001208131"/>
    </source>
</evidence>
<dbReference type="RefSeq" id="WP_267301770.1">
    <property type="nucleotide sequence ID" value="NZ_JAOQJZ010000014.1"/>
</dbReference>
<gene>
    <name evidence="1" type="ORF">OCV57_12205</name>
</gene>
<name>A0AAE3LIC3_9FIRM</name>
<evidence type="ECO:0000313" key="1">
    <source>
        <dbReference type="EMBL" id="MCU6706678.1"/>
    </source>
</evidence>